<evidence type="ECO:0000313" key="3">
    <source>
        <dbReference type="EMBL" id="CDH46188.1"/>
    </source>
</evidence>
<dbReference type="EMBL" id="CBTK010000253">
    <property type="protein sequence ID" value="CDH46188.1"/>
    <property type="molecule type" value="Genomic_DNA"/>
</dbReference>
<sequence>MSVGRWWAGAAILAVAIAGAVFIWLRFQQPALPEGFASGNGRIEATEIDIATQWAGQIQEVLASEGDLVDTDQVVARMDTTALEAQLRQAEAQVKQAQDARASVDALISQRESELAFARKDLGRILELTAKGFVSRQDADLKRTKQETTAAVLAAAKAQATEAESAIAAAIAAADRLKIDIEQGILKAPHAGRVQYRLTEPGEVLAAGGKVLTLLDLTDVDLTLFLPETAAGRVALGAEARIVLDAAPNLVIPAQVSFVAAKAQFTPKTVETRTEREKLMFRVKVRIDPDLLRQHLSRVKTGLPGVAYVRLDPNASWPPTLQVKLPP</sequence>
<comment type="caution">
    <text evidence="3">The sequence shown here is derived from an EMBL/GenBank/DDBJ whole genome shotgun (WGS) entry which is preliminary data.</text>
</comment>
<keyword evidence="2" id="KW-1133">Transmembrane helix</keyword>
<evidence type="ECO:0000256" key="2">
    <source>
        <dbReference type="SAM" id="Phobius"/>
    </source>
</evidence>
<reference evidence="3 4" key="1">
    <citation type="journal article" date="2014" name="ISME J.">
        <title>Candidatus Competibacter-lineage genomes retrieved from metagenomes reveal functional metabolic diversity.</title>
        <authorList>
            <person name="McIlroy S.J."/>
            <person name="Albertsen M."/>
            <person name="Andresen E.K."/>
            <person name="Saunders A.M."/>
            <person name="Kristiansen R."/>
            <person name="Stokholm-Bjerregaard M."/>
            <person name="Nielsen K.L."/>
            <person name="Nielsen P.H."/>
        </authorList>
    </citation>
    <scope>NUCLEOTIDE SEQUENCE [LARGE SCALE GENOMIC DNA]</scope>
    <source>
        <strain evidence="3 4">Run_B_J11</strain>
    </source>
</reference>
<dbReference type="Gene3D" id="1.10.287.470">
    <property type="entry name" value="Helix hairpin bin"/>
    <property type="match status" value="1"/>
</dbReference>
<proteinExistence type="predicted"/>
<protein>
    <submittedName>
        <fullName evidence="3">HlyD family secretion protein</fullName>
    </submittedName>
</protein>
<dbReference type="SUPFAM" id="SSF111369">
    <property type="entry name" value="HlyD-like secretion proteins"/>
    <property type="match status" value="1"/>
</dbReference>
<dbReference type="PANTHER" id="PTHR30438">
    <property type="entry name" value="36 KDA ANTIGEN-RELATED"/>
    <property type="match status" value="1"/>
</dbReference>
<dbReference type="Gene3D" id="2.40.50.100">
    <property type="match status" value="1"/>
</dbReference>
<accession>A0A7U7J4E5</accession>
<organism evidence="3 4">
    <name type="scientific">Candidatus Contendobacter odensis Run_B_J11</name>
    <dbReference type="NCBI Taxonomy" id="1400861"/>
    <lineage>
        <taxon>Bacteria</taxon>
        <taxon>Pseudomonadati</taxon>
        <taxon>Pseudomonadota</taxon>
        <taxon>Gammaproteobacteria</taxon>
        <taxon>Candidatus Competibacteraceae</taxon>
        <taxon>Candidatus Contendibacter</taxon>
    </lineage>
</organism>
<keyword evidence="1" id="KW-0175">Coiled coil</keyword>
<gene>
    <name evidence="3" type="primary">yhiI</name>
    <name evidence="3" type="ORF">BN874_390015</name>
</gene>
<evidence type="ECO:0000313" key="4">
    <source>
        <dbReference type="Proteomes" id="UP000019184"/>
    </source>
</evidence>
<name>A0A7U7J4E5_9GAMM</name>
<feature type="coiled-coil region" evidence="1">
    <location>
        <begin position="80"/>
        <end position="107"/>
    </location>
</feature>
<dbReference type="GO" id="GO:0005886">
    <property type="term" value="C:plasma membrane"/>
    <property type="evidence" value="ECO:0007669"/>
    <property type="project" value="TreeGrafter"/>
</dbReference>
<feature type="transmembrane region" description="Helical" evidence="2">
    <location>
        <begin position="6"/>
        <end position="25"/>
    </location>
</feature>
<keyword evidence="2" id="KW-0812">Transmembrane</keyword>
<dbReference type="AlphaFoldDB" id="A0A7U7J4E5"/>
<keyword evidence="2" id="KW-0472">Membrane</keyword>
<dbReference type="GO" id="GO:0055085">
    <property type="term" value="P:transmembrane transport"/>
    <property type="evidence" value="ECO:0007669"/>
    <property type="project" value="InterPro"/>
</dbReference>
<evidence type="ECO:0000256" key="1">
    <source>
        <dbReference type="SAM" id="Coils"/>
    </source>
</evidence>
<dbReference type="OrthoDB" id="9778236at2"/>
<dbReference type="Proteomes" id="UP000019184">
    <property type="component" value="Unassembled WGS sequence"/>
</dbReference>
<keyword evidence="4" id="KW-1185">Reference proteome</keyword>
<dbReference type="RefSeq" id="WP_034434723.1">
    <property type="nucleotide sequence ID" value="NZ_CBTK010000253.1"/>
</dbReference>
<dbReference type="PANTHER" id="PTHR30438:SF2">
    <property type="entry name" value="MEMBRANE PROTEIN"/>
    <property type="match status" value="1"/>
</dbReference>
<dbReference type="Gene3D" id="2.40.30.170">
    <property type="match status" value="1"/>
</dbReference>